<dbReference type="PROSITE" id="PS01192">
    <property type="entry name" value="HMG_COA_REDUCTASE_3"/>
    <property type="match status" value="1"/>
</dbReference>
<evidence type="ECO:0000256" key="6">
    <source>
        <dbReference type="ARBA" id="ARBA00023166"/>
    </source>
</evidence>
<evidence type="ECO:0000256" key="7">
    <source>
        <dbReference type="ARBA" id="ARBA00023221"/>
    </source>
</evidence>
<keyword evidence="4 8" id="KW-0560">Oxidoreductase</keyword>
<reference evidence="11" key="1">
    <citation type="submission" date="2005-09" db="EMBL/GenBank/DDBJ databases">
        <title>Annotation of the Aspergillus terreus NIH2624 genome.</title>
        <authorList>
            <person name="Birren B.W."/>
            <person name="Lander E.S."/>
            <person name="Galagan J.E."/>
            <person name="Nusbaum C."/>
            <person name="Devon K."/>
            <person name="Henn M."/>
            <person name="Ma L.-J."/>
            <person name="Jaffe D.B."/>
            <person name="Butler J."/>
            <person name="Alvarez P."/>
            <person name="Gnerre S."/>
            <person name="Grabherr M."/>
            <person name="Kleber M."/>
            <person name="Mauceli E.W."/>
            <person name="Brockman W."/>
            <person name="Rounsley S."/>
            <person name="Young S.K."/>
            <person name="LaButti K."/>
            <person name="Pushparaj V."/>
            <person name="DeCaprio D."/>
            <person name="Crawford M."/>
            <person name="Koehrsen M."/>
            <person name="Engels R."/>
            <person name="Montgomery P."/>
            <person name="Pearson M."/>
            <person name="Howarth C."/>
            <person name="Larson L."/>
            <person name="Luoma S."/>
            <person name="White J."/>
            <person name="Alvarado L."/>
            <person name="Kodira C.D."/>
            <person name="Zeng Q."/>
            <person name="Oleary S."/>
            <person name="Yandava C."/>
            <person name="Denning D.W."/>
            <person name="Nierman W.C."/>
            <person name="Milne T."/>
            <person name="Madden K."/>
        </authorList>
    </citation>
    <scope>NUCLEOTIDE SEQUENCE [LARGE SCALE GENOMIC DNA]</scope>
    <source>
        <strain evidence="11">NIH 2624 / FGSC A1156</strain>
    </source>
</reference>
<gene>
    <name evidence="10" type="ORF">ATEG_02145</name>
</gene>
<dbReference type="Gene3D" id="3.30.70.420">
    <property type="entry name" value="Hydroxymethylglutaryl-CoA reductase, class I/II, NAD/NADP-binding domain"/>
    <property type="match status" value="1"/>
</dbReference>
<dbReference type="STRING" id="341663.Q0CVY9"/>
<dbReference type="InterPro" id="IPR023282">
    <property type="entry name" value="HMG_CoA_Rdtase_N"/>
</dbReference>
<dbReference type="InterPro" id="IPR023076">
    <property type="entry name" value="HMG_CoA_Rdtase_CS"/>
</dbReference>
<evidence type="ECO:0000256" key="2">
    <source>
        <dbReference type="ARBA" id="ARBA00022857"/>
    </source>
</evidence>
<dbReference type="GO" id="GO:0016126">
    <property type="term" value="P:sterol biosynthetic process"/>
    <property type="evidence" value="ECO:0007669"/>
    <property type="project" value="UniProtKB-KW"/>
</dbReference>
<evidence type="ECO:0000256" key="8">
    <source>
        <dbReference type="RuleBase" id="RU361219"/>
    </source>
</evidence>
<dbReference type="EMBL" id="CH476596">
    <property type="protein sequence ID" value="EAU37107.1"/>
    <property type="molecule type" value="Genomic_DNA"/>
</dbReference>
<dbReference type="InterPro" id="IPR002202">
    <property type="entry name" value="HMG_CoA_Rdtase"/>
</dbReference>
<dbReference type="GO" id="GO:0008299">
    <property type="term" value="P:isoprenoid biosynthetic process"/>
    <property type="evidence" value="ECO:0007669"/>
    <property type="project" value="InterPro"/>
</dbReference>
<dbReference type="InterPro" id="IPR004554">
    <property type="entry name" value="HMG_CoA_Rdtase_eu_arc"/>
</dbReference>
<dbReference type="SUPFAM" id="SSF56542">
    <property type="entry name" value="Substrate-binding domain of HMG-CoA reductase"/>
    <property type="match status" value="1"/>
</dbReference>
<keyword evidence="3" id="KW-0752">Steroid biosynthesis</keyword>
<dbReference type="PANTHER" id="PTHR10572">
    <property type="entry name" value="3-HYDROXY-3-METHYLGLUTARYL-COENZYME A REDUCTASE"/>
    <property type="match status" value="1"/>
</dbReference>
<dbReference type="InterPro" id="IPR009029">
    <property type="entry name" value="HMG_CoA_Rdtase_sub-bd_dom_sf"/>
</dbReference>
<protein>
    <recommendedName>
        <fullName evidence="8">3-hydroxy-3-methylglutaryl coenzyme A reductase</fullName>
        <shortName evidence="8">HMG-CoA reductase</shortName>
        <ecNumber evidence="8">1.1.1.34</ecNumber>
    </recommendedName>
</protein>
<keyword evidence="7" id="KW-0753">Steroid metabolism</keyword>
<dbReference type="OrthoDB" id="310654at2759"/>
<keyword evidence="6" id="KW-1207">Sterol metabolism</keyword>
<comment type="similarity">
    <text evidence="1 8">Belongs to the HMG-CoA reductase family.</text>
</comment>
<dbReference type="PROSITE" id="PS00066">
    <property type="entry name" value="HMG_COA_REDUCTASE_1"/>
    <property type="match status" value="1"/>
</dbReference>
<dbReference type="NCBIfam" id="TIGR00533">
    <property type="entry name" value="HMG_CoA_R_NADP"/>
    <property type="match status" value="1"/>
</dbReference>
<proteinExistence type="inferred from homology"/>
<organism evidence="10 11">
    <name type="scientific">Aspergillus terreus (strain NIH 2624 / FGSC A1156)</name>
    <dbReference type="NCBI Taxonomy" id="341663"/>
    <lineage>
        <taxon>Eukaryota</taxon>
        <taxon>Fungi</taxon>
        <taxon>Dikarya</taxon>
        <taxon>Ascomycota</taxon>
        <taxon>Pezizomycotina</taxon>
        <taxon>Eurotiomycetes</taxon>
        <taxon>Eurotiomycetidae</taxon>
        <taxon>Eurotiales</taxon>
        <taxon>Aspergillaceae</taxon>
        <taxon>Aspergillus</taxon>
        <taxon>Aspergillus subgen. Circumdati</taxon>
    </lineage>
</organism>
<dbReference type="HOGENOM" id="CLU_001734_2_0_1"/>
<dbReference type="AlphaFoldDB" id="Q0CVY9"/>
<feature type="region of interest" description="Disordered" evidence="9">
    <location>
        <begin position="1"/>
        <end position="32"/>
    </location>
</feature>
<comment type="subcellular location">
    <subcellularLocation>
        <location evidence="8">Endoplasmic reticulum membrane</location>
        <topology evidence="8">Multi-pass membrane protein</topology>
    </subcellularLocation>
</comment>
<dbReference type="VEuPathDB" id="FungiDB:ATEG_02145"/>
<dbReference type="GeneID" id="4317088"/>
<keyword evidence="3" id="KW-0443">Lipid metabolism</keyword>
<dbReference type="CDD" id="cd00643">
    <property type="entry name" value="HMG-CoA_reductase_classI"/>
    <property type="match status" value="1"/>
</dbReference>
<dbReference type="PRINTS" id="PR00071">
    <property type="entry name" value="HMGCOARDTASE"/>
</dbReference>
<dbReference type="UniPathway" id="UPA00058">
    <property type="reaction ID" value="UER00103"/>
</dbReference>
<accession>Q0CVY9</accession>
<keyword evidence="3" id="KW-0444">Lipid biosynthesis</keyword>
<comment type="catalytic activity">
    <reaction evidence="8">
        <text>(R)-mevalonate + 2 NADP(+) + CoA = (3S)-3-hydroxy-3-methylglutaryl-CoA + 2 NADPH + 2 H(+)</text>
        <dbReference type="Rhea" id="RHEA:15989"/>
        <dbReference type="ChEBI" id="CHEBI:15378"/>
        <dbReference type="ChEBI" id="CHEBI:36464"/>
        <dbReference type="ChEBI" id="CHEBI:43074"/>
        <dbReference type="ChEBI" id="CHEBI:57287"/>
        <dbReference type="ChEBI" id="CHEBI:57783"/>
        <dbReference type="ChEBI" id="CHEBI:58349"/>
        <dbReference type="EC" id="1.1.1.34"/>
    </reaction>
</comment>
<dbReference type="SUPFAM" id="SSF55035">
    <property type="entry name" value="NAD-binding domain of HMG-CoA reductase"/>
    <property type="match status" value="1"/>
</dbReference>
<dbReference type="FunFam" id="3.30.70.420:FF:000001">
    <property type="entry name" value="3-hydroxy-3-methylglutaryl coenzyme A reductase"/>
    <property type="match status" value="1"/>
</dbReference>
<evidence type="ECO:0000256" key="3">
    <source>
        <dbReference type="ARBA" id="ARBA00022955"/>
    </source>
</evidence>
<evidence type="ECO:0000313" key="10">
    <source>
        <dbReference type="EMBL" id="EAU37107.1"/>
    </source>
</evidence>
<dbReference type="EC" id="1.1.1.34" evidence="8"/>
<keyword evidence="2 8" id="KW-0521">NADP</keyword>
<dbReference type="eggNOG" id="KOG2480">
    <property type="taxonomic scope" value="Eukaryota"/>
</dbReference>
<dbReference type="PROSITE" id="PS00318">
    <property type="entry name" value="HMG_COA_REDUCTASE_2"/>
    <property type="match status" value="1"/>
</dbReference>
<dbReference type="Gene3D" id="3.90.770.10">
    <property type="entry name" value="3-hydroxy-3-methylglutaryl-coenzyme A Reductase, Chain A, domain 2"/>
    <property type="match status" value="1"/>
</dbReference>
<evidence type="ECO:0000256" key="4">
    <source>
        <dbReference type="ARBA" id="ARBA00023002"/>
    </source>
</evidence>
<dbReference type="GO" id="GO:0005778">
    <property type="term" value="C:peroxisomal membrane"/>
    <property type="evidence" value="ECO:0007669"/>
    <property type="project" value="TreeGrafter"/>
</dbReference>
<dbReference type="OMA" id="VGRNIEN"/>
<dbReference type="GO" id="GO:0004420">
    <property type="term" value="F:hydroxymethylglutaryl-CoA reductase (NADPH) activity"/>
    <property type="evidence" value="ECO:0007669"/>
    <property type="project" value="UniProtKB-EC"/>
</dbReference>
<evidence type="ECO:0000256" key="9">
    <source>
        <dbReference type="SAM" id="MobiDB-lite"/>
    </source>
</evidence>
<keyword evidence="8" id="KW-0256">Endoplasmic reticulum</keyword>
<evidence type="ECO:0000313" key="11">
    <source>
        <dbReference type="Proteomes" id="UP000007963"/>
    </source>
</evidence>
<dbReference type="PROSITE" id="PS50065">
    <property type="entry name" value="HMG_COA_REDUCTASE_4"/>
    <property type="match status" value="1"/>
</dbReference>
<dbReference type="InterPro" id="IPR009023">
    <property type="entry name" value="HMG_CoA_Rdtase_NAD(P)-bd_sf"/>
</dbReference>
<dbReference type="GO" id="GO:0005789">
    <property type="term" value="C:endoplasmic reticulum membrane"/>
    <property type="evidence" value="ECO:0007669"/>
    <property type="project" value="UniProtKB-SubCell"/>
</dbReference>
<dbReference type="PANTHER" id="PTHR10572:SF24">
    <property type="entry name" value="3-HYDROXY-3-METHYLGLUTARYL-COENZYME A REDUCTASE"/>
    <property type="match status" value="1"/>
</dbReference>
<evidence type="ECO:0000256" key="1">
    <source>
        <dbReference type="ARBA" id="ARBA00007661"/>
    </source>
</evidence>
<dbReference type="GO" id="GO:0015936">
    <property type="term" value="P:coenzyme A metabolic process"/>
    <property type="evidence" value="ECO:0007669"/>
    <property type="project" value="InterPro"/>
</dbReference>
<evidence type="ECO:0000256" key="5">
    <source>
        <dbReference type="ARBA" id="ARBA00023011"/>
    </source>
</evidence>
<name>Q0CVY9_ASPTN</name>
<dbReference type="Gene3D" id="1.10.3270.10">
    <property type="entry name" value="HMGR, N-terminal domain"/>
    <property type="match status" value="1"/>
</dbReference>
<dbReference type="InterPro" id="IPR023074">
    <property type="entry name" value="HMG_CoA_Rdtase_cat_sf"/>
</dbReference>
<sequence length="450" mass="47894">MTLSTENHTPFNQVHPNGSQQEATTENTSIPTQQEARILKSVSDLCAGKLKFKDLDKEIKNPFDAVLIRRAFLLVQCQGMNVRDTFSSDLPFENYDYSDVMETCCENAFGYIPVPVGLAGQLNVDETTVYLPLATTEGALVASVSRGCKAINMSGGATTAITSDAMTRAPCLRLPSLSRAVEAKRWIESSEGFKALQDTFRQSSNHCRLIGVSVHVVGNHIYPRFQASTGDAMGMNMITHSIRNSISMMQNRFNDLEIISLSGNLCADKKPAAVNWVEGRGKGVIAQCRLSSATMSNLLKTDAKQLAGLNTMKNHVGSAMAGASGGFNAQASNIVTAMYLATGQDVAQNVESSQCITTMEEAGDDLVVSVTMPSLEVGTVGGGTQLKPQAAMLDLLGVRGPNDEAPGGNAQQLARIIATAVLAGEISLCSALASDDLVRSHLALNRKGPS</sequence>
<dbReference type="RefSeq" id="XP_001211323.1">
    <property type="nucleotide sequence ID" value="XM_001211323.1"/>
</dbReference>
<dbReference type="Pfam" id="PF00368">
    <property type="entry name" value="HMG-CoA_red"/>
    <property type="match status" value="1"/>
</dbReference>
<dbReference type="Proteomes" id="UP000007963">
    <property type="component" value="Unassembled WGS sequence"/>
</dbReference>
<comment type="pathway">
    <text evidence="8">Metabolic intermediate biosynthesis; (R)-mevalonate biosynthesis; (R)-mevalonate from acetyl-CoA: step 3/3.</text>
</comment>
<keyword evidence="5" id="KW-0756">Sterol biosynthesis</keyword>